<dbReference type="AlphaFoldDB" id="A0A2N8UJI6"/>
<gene>
    <name evidence="3" type="ORF">SRS1_15926</name>
</gene>
<reference evidence="3 4" key="1">
    <citation type="submission" date="2017-02" db="EMBL/GenBank/DDBJ databases">
        <authorList>
            <person name="Peterson S.W."/>
        </authorList>
    </citation>
    <scope>NUCLEOTIDE SEQUENCE [LARGE SCALE GENOMIC DNA]</scope>
    <source>
        <strain evidence="3 4">SRS1_H2-8</strain>
    </source>
</reference>
<proteinExistence type="predicted"/>
<evidence type="ECO:0000256" key="1">
    <source>
        <dbReference type="SAM" id="Coils"/>
    </source>
</evidence>
<feature type="compositionally biased region" description="Low complexity" evidence="2">
    <location>
        <begin position="241"/>
        <end position="254"/>
    </location>
</feature>
<keyword evidence="1" id="KW-0175">Coiled coil</keyword>
<protein>
    <submittedName>
        <fullName evidence="3">Uncharacterized protein</fullName>
    </submittedName>
</protein>
<name>A0A2N8UJI6_9BASI</name>
<feature type="region of interest" description="Disordered" evidence="2">
    <location>
        <begin position="231"/>
        <end position="254"/>
    </location>
</feature>
<accession>A0A2N8UJI6</accession>
<evidence type="ECO:0000256" key="2">
    <source>
        <dbReference type="SAM" id="MobiDB-lite"/>
    </source>
</evidence>
<dbReference type="Proteomes" id="UP000239563">
    <property type="component" value="Chromosome XV"/>
</dbReference>
<feature type="coiled-coil region" evidence="1">
    <location>
        <begin position="117"/>
        <end position="144"/>
    </location>
</feature>
<feature type="coiled-coil region" evidence="1">
    <location>
        <begin position="52"/>
        <end position="82"/>
    </location>
</feature>
<dbReference type="EMBL" id="LT795068">
    <property type="protein sequence ID" value="SJX65106.1"/>
    <property type="molecule type" value="Genomic_DNA"/>
</dbReference>
<organism evidence="3 4">
    <name type="scientific">Sporisorium reilianum f. sp. reilianum</name>
    <dbReference type="NCBI Taxonomy" id="72559"/>
    <lineage>
        <taxon>Eukaryota</taxon>
        <taxon>Fungi</taxon>
        <taxon>Dikarya</taxon>
        <taxon>Basidiomycota</taxon>
        <taxon>Ustilaginomycotina</taxon>
        <taxon>Ustilaginomycetes</taxon>
        <taxon>Ustilaginales</taxon>
        <taxon>Ustilaginaceae</taxon>
        <taxon>Sporisorium</taxon>
    </lineage>
</organism>
<evidence type="ECO:0000313" key="4">
    <source>
        <dbReference type="Proteomes" id="UP000239563"/>
    </source>
</evidence>
<evidence type="ECO:0000313" key="3">
    <source>
        <dbReference type="EMBL" id="SJX65106.1"/>
    </source>
</evidence>
<sequence length="268" mass="30471">MSSNEVKPGKNCRLCSKQLDHHVLGSDFTCRTCQHECHRVEPLLREMAALHMKQQRENAQAIKALKDEISELKNNLSNRQQKASTTLKGLRDAMSELSSEVSYLKQIKTKVEGDDRFKKIEKEIEDVKTEVKNLDQEVANVYADQENDSRWEDNEIDKAEVRQTVDGMVDFTRRLKEAFVALAGPEEKKVQQMEAQREKDAQELKDGMREMQGFMRQMQQAFSMLPVLAASTPAQTQQIHTPTQSQASTTMQTTVPAKAVTTSAVKKK</sequence>